<dbReference type="OrthoDB" id="9932956at2"/>
<name>N9VB37_9BACT</name>
<dbReference type="eggNOG" id="ENOG5032F1X">
    <property type="taxonomic scope" value="Bacteria"/>
</dbReference>
<proteinExistence type="predicted"/>
<evidence type="ECO:0000256" key="1">
    <source>
        <dbReference type="SAM" id="Coils"/>
    </source>
</evidence>
<comment type="caution">
    <text evidence="2">The sequence shown here is derived from an EMBL/GenBank/DDBJ whole genome shotgun (WGS) entry which is preliminary data.</text>
</comment>
<sequence>MLKKITKLMFFSSPVILTLPLVSCAPINKFLNSIKNKSLIEIDRNIGPFFDEAKKEDKDVKTLEEDIKKVIDELKDKKIEDSYPITQFFDDSKNKIIHSIDNFYNLKLQQAQEIIQYIKKYNELRDIVTKNNIAEVAKNKELNKEVADYFNKNFSDKNFDINNLSIDKLKDQSKDLSKFLDEIKKKYNIH</sequence>
<accession>N9VB37</accession>
<dbReference type="EMBL" id="AORI01000008">
    <property type="protein sequence ID" value="ENY68898.1"/>
    <property type="molecule type" value="Genomic_DNA"/>
</dbReference>
<evidence type="ECO:0000313" key="3">
    <source>
        <dbReference type="Proteomes" id="UP000013131"/>
    </source>
</evidence>
<dbReference type="RefSeq" id="WP_004424132.1">
    <property type="nucleotide sequence ID" value="NZ_AORI01000008.1"/>
</dbReference>
<organism evidence="2 3">
    <name type="scientific">Metamycoplasma auris 15026</name>
    <dbReference type="NCBI Taxonomy" id="1188233"/>
    <lineage>
        <taxon>Bacteria</taxon>
        <taxon>Bacillati</taxon>
        <taxon>Mycoplasmatota</taxon>
        <taxon>Mycoplasmoidales</taxon>
        <taxon>Metamycoplasmataceae</taxon>
        <taxon>Metamycoplasma</taxon>
    </lineage>
</organism>
<feature type="coiled-coil region" evidence="1">
    <location>
        <begin position="53"/>
        <end position="80"/>
    </location>
</feature>
<protein>
    <submittedName>
        <fullName evidence="2">Uncharacterized protein</fullName>
    </submittedName>
</protein>
<evidence type="ECO:0000313" key="2">
    <source>
        <dbReference type="EMBL" id="ENY68898.1"/>
    </source>
</evidence>
<dbReference type="Proteomes" id="UP000013131">
    <property type="component" value="Unassembled WGS sequence"/>
</dbReference>
<keyword evidence="3" id="KW-1185">Reference proteome</keyword>
<keyword evidence="1" id="KW-0175">Coiled coil</keyword>
<dbReference type="PATRIC" id="fig|1188233.3.peg.265"/>
<dbReference type="AlphaFoldDB" id="N9VB37"/>
<dbReference type="STRING" id="1188233.MAU_2760"/>
<gene>
    <name evidence="2" type="ORF">MAU_2760</name>
</gene>
<reference evidence="2 3" key="1">
    <citation type="journal article" date="2013" name="Genome Announc.">
        <title>Draft Genome Sequences of Mycoplasma auris and Mycoplasma yeatsii, Two Species of the Ear Canal of Caprinae.</title>
        <authorList>
            <person name="Dordet-Frisoni E."/>
            <person name="Baranowski E."/>
            <person name="Barre A."/>
            <person name="Blanchard A."/>
            <person name="Breton M."/>
            <person name="Couture C."/>
            <person name="Dupuy V."/>
            <person name="Gaurivaud P."/>
            <person name="Jacob D."/>
            <person name="Lemaitre C."/>
            <person name="Manso-Silvan L."/>
            <person name="Nikolski M."/>
            <person name="Nouvel L.X."/>
            <person name="Poumarat F."/>
            <person name="Sirand-Pugnet P."/>
            <person name="Thebault P."/>
            <person name="Theil S."/>
            <person name="Thiaucourt F."/>
            <person name="Citti C."/>
            <person name="Tardy F."/>
        </authorList>
    </citation>
    <scope>NUCLEOTIDE SEQUENCE [LARGE SCALE GENOMIC DNA]</scope>
    <source>
        <strain evidence="2 3">15026</strain>
    </source>
</reference>